<dbReference type="GO" id="GO:0005506">
    <property type="term" value="F:iron ion binding"/>
    <property type="evidence" value="ECO:0007669"/>
    <property type="project" value="InterPro"/>
</dbReference>
<gene>
    <name evidence="8" type="ORF">FHR20_001319</name>
</gene>
<dbReference type="RefSeq" id="WP_243857142.1">
    <property type="nucleotide sequence ID" value="NZ_JAASQV010000001.1"/>
</dbReference>
<dbReference type="PANTHER" id="PTHR10869">
    <property type="entry name" value="PROLYL 4-HYDROXYLASE ALPHA SUBUNIT"/>
    <property type="match status" value="1"/>
</dbReference>
<dbReference type="PANTHER" id="PTHR10869:SF246">
    <property type="entry name" value="TRANSMEMBRANE PROLYL 4-HYDROXYLASE"/>
    <property type="match status" value="1"/>
</dbReference>
<evidence type="ECO:0000256" key="1">
    <source>
        <dbReference type="ARBA" id="ARBA00001961"/>
    </source>
</evidence>
<proteinExistence type="predicted"/>
<dbReference type="GO" id="GO:0031418">
    <property type="term" value="F:L-ascorbic acid binding"/>
    <property type="evidence" value="ECO:0007669"/>
    <property type="project" value="UniProtKB-KW"/>
</dbReference>
<evidence type="ECO:0000313" key="8">
    <source>
        <dbReference type="EMBL" id="NIJ64388.1"/>
    </source>
</evidence>
<dbReference type="SMART" id="SM00702">
    <property type="entry name" value="P4Hc"/>
    <property type="match status" value="1"/>
</dbReference>
<keyword evidence="6" id="KW-0408">Iron</keyword>
<keyword evidence="3" id="KW-0847">Vitamin C</keyword>
<feature type="domain" description="Fe2OG dioxygenase" evidence="7">
    <location>
        <begin position="107"/>
        <end position="216"/>
    </location>
</feature>
<organism evidence="8 9">
    <name type="scientific">Sphingomonas leidyi</name>
    <dbReference type="NCBI Taxonomy" id="68569"/>
    <lineage>
        <taxon>Bacteria</taxon>
        <taxon>Pseudomonadati</taxon>
        <taxon>Pseudomonadota</taxon>
        <taxon>Alphaproteobacteria</taxon>
        <taxon>Sphingomonadales</taxon>
        <taxon>Sphingomonadaceae</taxon>
        <taxon>Sphingomonas</taxon>
    </lineage>
</organism>
<evidence type="ECO:0000313" key="9">
    <source>
        <dbReference type="Proteomes" id="UP000564677"/>
    </source>
</evidence>
<dbReference type="Gene3D" id="2.60.120.620">
    <property type="entry name" value="q2cbj1_9rhob like domain"/>
    <property type="match status" value="1"/>
</dbReference>
<dbReference type="PROSITE" id="PS51471">
    <property type="entry name" value="FE2OG_OXY"/>
    <property type="match status" value="1"/>
</dbReference>
<evidence type="ECO:0000256" key="3">
    <source>
        <dbReference type="ARBA" id="ARBA00022896"/>
    </source>
</evidence>
<dbReference type="GO" id="GO:0004656">
    <property type="term" value="F:procollagen-proline 4-dioxygenase activity"/>
    <property type="evidence" value="ECO:0007669"/>
    <property type="project" value="UniProtKB-EC"/>
</dbReference>
<keyword evidence="2" id="KW-0479">Metal-binding</keyword>
<reference evidence="8 9" key="1">
    <citation type="submission" date="2020-03" db="EMBL/GenBank/DDBJ databases">
        <title>Genomic Encyclopedia of Type Strains, Phase IV (KMG-IV): sequencing the most valuable type-strain genomes for metagenomic binning, comparative biology and taxonomic classification.</title>
        <authorList>
            <person name="Goeker M."/>
        </authorList>
    </citation>
    <scope>NUCLEOTIDE SEQUENCE [LARGE SCALE GENOMIC DNA]</scope>
    <source>
        <strain evidence="8 9">DSM 4733</strain>
    </source>
</reference>
<dbReference type="InterPro" id="IPR006620">
    <property type="entry name" value="Pro_4_hyd_alph"/>
</dbReference>
<accession>A0A7X5UY88</accession>
<dbReference type="Proteomes" id="UP000564677">
    <property type="component" value="Unassembled WGS sequence"/>
</dbReference>
<evidence type="ECO:0000256" key="2">
    <source>
        <dbReference type="ARBA" id="ARBA00022723"/>
    </source>
</evidence>
<keyword evidence="4" id="KW-0223">Dioxygenase</keyword>
<keyword evidence="5 8" id="KW-0560">Oxidoreductase</keyword>
<evidence type="ECO:0000256" key="6">
    <source>
        <dbReference type="ARBA" id="ARBA00023004"/>
    </source>
</evidence>
<evidence type="ECO:0000256" key="5">
    <source>
        <dbReference type="ARBA" id="ARBA00023002"/>
    </source>
</evidence>
<sequence length="227" mass="25771">MTSPMAPDPDRAETGRRATARLEANPLVRHAGLDALQLYHLPNFLSRTECKALIRMIDADAKPSVVLAQYQEPGLRTSYTCDLERQDPEIRRLDARLADLLGIPLDHGEPIQGQRYAMGQQFRAHCDWFRDDVDYWPEMKAQGGQRIWTAMIYLNDVEEGGETWFPRAGIRLTPTRGLLIAWNNLAADGSPNDATLHEARPVLGGTKYIITKWFRERPWTPTGARAY</sequence>
<evidence type="ECO:0000256" key="4">
    <source>
        <dbReference type="ARBA" id="ARBA00022964"/>
    </source>
</evidence>
<name>A0A7X5UY88_9SPHN</name>
<comment type="cofactor">
    <cofactor evidence="1">
        <name>L-ascorbate</name>
        <dbReference type="ChEBI" id="CHEBI:38290"/>
    </cofactor>
</comment>
<dbReference type="Pfam" id="PF13640">
    <property type="entry name" value="2OG-FeII_Oxy_3"/>
    <property type="match status" value="1"/>
</dbReference>
<dbReference type="EC" id="1.14.11.2" evidence="8"/>
<dbReference type="EMBL" id="JAASQV010000001">
    <property type="protein sequence ID" value="NIJ64388.1"/>
    <property type="molecule type" value="Genomic_DNA"/>
</dbReference>
<comment type="caution">
    <text evidence="8">The sequence shown here is derived from an EMBL/GenBank/DDBJ whole genome shotgun (WGS) entry which is preliminary data.</text>
</comment>
<dbReference type="InterPro" id="IPR044862">
    <property type="entry name" value="Pro_4_hyd_alph_FE2OG_OXY"/>
</dbReference>
<dbReference type="InterPro" id="IPR045054">
    <property type="entry name" value="P4HA-like"/>
</dbReference>
<keyword evidence="9" id="KW-1185">Reference proteome</keyword>
<evidence type="ECO:0000259" key="7">
    <source>
        <dbReference type="PROSITE" id="PS51471"/>
    </source>
</evidence>
<dbReference type="InterPro" id="IPR005123">
    <property type="entry name" value="Oxoglu/Fe-dep_dioxygenase_dom"/>
</dbReference>
<dbReference type="AlphaFoldDB" id="A0A7X5UY88"/>
<protein>
    <submittedName>
        <fullName evidence="8">Prolyl 4-hydroxylase</fullName>
        <ecNumber evidence="8">1.14.11.2</ecNumber>
    </submittedName>
</protein>